<evidence type="ECO:0000259" key="2">
    <source>
        <dbReference type="Pfam" id="PF00723"/>
    </source>
</evidence>
<dbReference type="InterPro" id="IPR012341">
    <property type="entry name" value="6hp_glycosidase-like_sf"/>
</dbReference>
<dbReference type="EMBL" id="JAGIZB010000002">
    <property type="protein sequence ID" value="MBP0443839.1"/>
    <property type="molecule type" value="Genomic_DNA"/>
</dbReference>
<evidence type="ECO:0000259" key="3">
    <source>
        <dbReference type="Pfam" id="PF19291"/>
    </source>
</evidence>
<evidence type="ECO:0000313" key="5">
    <source>
        <dbReference type="Proteomes" id="UP000681594"/>
    </source>
</evidence>
<evidence type="ECO:0000313" key="4">
    <source>
        <dbReference type="EMBL" id="MBP0443839.1"/>
    </source>
</evidence>
<feature type="region of interest" description="Disordered" evidence="1">
    <location>
        <begin position="1"/>
        <end position="21"/>
    </location>
</feature>
<dbReference type="InterPro" id="IPR045582">
    <property type="entry name" value="Trehalase-like_N"/>
</dbReference>
<feature type="domain" description="GH15-like" evidence="2">
    <location>
        <begin position="239"/>
        <end position="587"/>
    </location>
</feature>
<dbReference type="Pfam" id="PF00723">
    <property type="entry name" value="Glyco_hydro_15"/>
    <property type="match status" value="1"/>
</dbReference>
<dbReference type="PANTHER" id="PTHR31616:SF0">
    <property type="entry name" value="GLUCAN 1,4-ALPHA-GLUCOSIDASE"/>
    <property type="match status" value="1"/>
</dbReference>
<feature type="domain" description="Trehalase-like N-terminal" evidence="3">
    <location>
        <begin position="24"/>
        <end position="207"/>
    </location>
</feature>
<sequence>MRHQRRTAWQLSPAPDLGPERRDYQPIEDYGLLGDGHGSALVARDGSIDWACLERFDSPPLFSRLLDRRRGGFFQIRPAAGCDVTRRYRGHTNTLETLFTSPEGELLLVDALVRDSDSETGRDLLLRQICCLRGDADVLLRFQPLAGFATAFPELNVGTGSVMLWPSGPHLLSDFDWKAEHDHASARLHLRKGDERHVMLTSRKGAEIRQFSGLLAESEKAWTQWCSDGAYAGPWKEPVRRSAMVLKALTFRPTGALVAAPTTSLPEEIGGIRNWDYRYCWLRDACLSFYALKKYGQMDEAEAFLGFVRNLCTRALEELPPLFSVDGSSDLTETCISHFEGYRGSRPVRCGNEAAEQHQIDVYGQVLDLFDLYVRLGGTLDDHLREIGTAMADIVAGCWREPDAGLWEPRQPQQRYVHAAMMCWVAMDRAIRLFGPRAHWVAEREAILEDVRANGVHPSGGHLTQVMQGEAVDGALLLASAVGFPIGDDVLGRTVDKVIEELGHGPLVYRYRTEDGLEGHEGSFVLCAFWLVDALLALGRAEEARTRFEALLGHANDLGLLAEELAEDGSFLGNFPQAFSHLGVIHSALMLDLYEAGGVEAVRGGYADRALRETRNRSVPCLDRPGPPRGAA</sequence>
<dbReference type="PANTHER" id="PTHR31616">
    <property type="entry name" value="TREHALASE"/>
    <property type="match status" value="1"/>
</dbReference>
<dbReference type="Pfam" id="PF19291">
    <property type="entry name" value="TREH_N"/>
    <property type="match status" value="1"/>
</dbReference>
<keyword evidence="4" id="KW-0378">Hydrolase</keyword>
<name>A0ABS4AA07_9PROT</name>
<dbReference type="InterPro" id="IPR011613">
    <property type="entry name" value="GH15-like"/>
</dbReference>
<dbReference type="Gene3D" id="1.50.10.10">
    <property type="match status" value="1"/>
</dbReference>
<comment type="caution">
    <text evidence="4">The sequence shown here is derived from an EMBL/GenBank/DDBJ whole genome shotgun (WGS) entry which is preliminary data.</text>
</comment>
<protein>
    <submittedName>
        <fullName evidence="4">Glycoside hydrolase family 15 protein</fullName>
    </submittedName>
</protein>
<dbReference type="GO" id="GO:0016787">
    <property type="term" value="F:hydrolase activity"/>
    <property type="evidence" value="ECO:0007669"/>
    <property type="project" value="UniProtKB-KW"/>
</dbReference>
<accession>A0ABS4AA07</accession>
<keyword evidence="5" id="KW-1185">Reference proteome</keyword>
<proteinExistence type="predicted"/>
<dbReference type="SUPFAM" id="SSF48208">
    <property type="entry name" value="Six-hairpin glycosidases"/>
    <property type="match status" value="1"/>
</dbReference>
<evidence type="ECO:0000256" key="1">
    <source>
        <dbReference type="SAM" id="MobiDB-lite"/>
    </source>
</evidence>
<gene>
    <name evidence="4" type="ORF">J8J14_03515</name>
</gene>
<organism evidence="4 5">
    <name type="scientific">Pararoseomonas baculiformis</name>
    <dbReference type="NCBI Taxonomy" id="2820812"/>
    <lineage>
        <taxon>Bacteria</taxon>
        <taxon>Pseudomonadati</taxon>
        <taxon>Pseudomonadota</taxon>
        <taxon>Alphaproteobacteria</taxon>
        <taxon>Acetobacterales</taxon>
        <taxon>Acetobacteraceae</taxon>
        <taxon>Pararoseomonas</taxon>
    </lineage>
</organism>
<dbReference type="InterPro" id="IPR008928">
    <property type="entry name" value="6-hairpin_glycosidase_sf"/>
</dbReference>
<reference evidence="4 5" key="1">
    <citation type="submission" date="2021-03" db="EMBL/GenBank/DDBJ databases">
        <authorList>
            <person name="So Y."/>
        </authorList>
    </citation>
    <scope>NUCLEOTIDE SEQUENCE [LARGE SCALE GENOMIC DNA]</scope>
    <source>
        <strain evidence="4 5">SSH11</strain>
    </source>
</reference>
<dbReference type="Proteomes" id="UP000681594">
    <property type="component" value="Unassembled WGS sequence"/>
</dbReference>